<feature type="domain" description="Endonuclease GajA/Old nuclease/RecF-like AAA" evidence="1">
    <location>
        <begin position="1"/>
        <end position="55"/>
    </location>
</feature>
<comment type="caution">
    <text evidence="2">The sequence shown here is derived from an EMBL/GenBank/DDBJ whole genome shotgun (WGS) entry which is preliminary data.</text>
</comment>
<evidence type="ECO:0000259" key="1">
    <source>
        <dbReference type="Pfam" id="PF13175"/>
    </source>
</evidence>
<dbReference type="Gene3D" id="3.40.50.300">
    <property type="entry name" value="P-loop containing nucleotide triphosphate hydrolases"/>
    <property type="match status" value="1"/>
</dbReference>
<evidence type="ECO:0000313" key="2">
    <source>
        <dbReference type="EMBL" id="MDZ5480779.1"/>
    </source>
</evidence>
<dbReference type="Proteomes" id="UP001292252">
    <property type="component" value="Unassembled WGS sequence"/>
</dbReference>
<dbReference type="SUPFAM" id="SSF52540">
    <property type="entry name" value="P-loop containing nucleoside triphosphate hydrolases"/>
    <property type="match status" value="1"/>
</dbReference>
<dbReference type="EMBL" id="JAXOTW010000055">
    <property type="protein sequence ID" value="MDZ5480779.1"/>
    <property type="molecule type" value="Genomic_DNA"/>
</dbReference>
<sequence length="64" mass="7533">MKIQEIKIFNYKTTVDFEFNCFKNGLNVFIGTNNVGISNILEALNAFFNRDYIHDNEVSRFLNH</sequence>
<dbReference type="InterPro" id="IPR041685">
    <property type="entry name" value="AAA_GajA/Old/RecF-like"/>
</dbReference>
<reference evidence="2" key="1">
    <citation type="submission" date="2023-12" db="EMBL/GenBank/DDBJ databases">
        <title>Genome sequence of Bacillus thuringiensis strain SS10.</title>
        <authorList>
            <person name="Rouis S."/>
        </authorList>
    </citation>
    <scope>NUCLEOTIDE SEQUENCE</scope>
    <source>
        <strain evidence="2">SS10</strain>
    </source>
</reference>
<proteinExistence type="predicted"/>
<organism evidence="2 3">
    <name type="scientific">Bacillus thuringiensis</name>
    <dbReference type="NCBI Taxonomy" id="1428"/>
    <lineage>
        <taxon>Bacteria</taxon>
        <taxon>Bacillati</taxon>
        <taxon>Bacillota</taxon>
        <taxon>Bacilli</taxon>
        <taxon>Bacillales</taxon>
        <taxon>Bacillaceae</taxon>
        <taxon>Bacillus</taxon>
        <taxon>Bacillus cereus group</taxon>
    </lineage>
</organism>
<dbReference type="AlphaFoldDB" id="A0AAW9JQL9"/>
<name>A0AAW9JQL9_BACTU</name>
<dbReference type="Pfam" id="PF13175">
    <property type="entry name" value="AAA_15"/>
    <property type="match status" value="1"/>
</dbReference>
<dbReference type="RefSeq" id="WP_322471621.1">
    <property type="nucleotide sequence ID" value="NZ_JAXOTW010000055.1"/>
</dbReference>
<protein>
    <submittedName>
        <fullName evidence="2">AAA family ATPase</fullName>
    </submittedName>
</protein>
<dbReference type="InterPro" id="IPR027417">
    <property type="entry name" value="P-loop_NTPase"/>
</dbReference>
<accession>A0AAW9JQL9</accession>
<evidence type="ECO:0000313" key="3">
    <source>
        <dbReference type="Proteomes" id="UP001292252"/>
    </source>
</evidence>
<gene>
    <name evidence="2" type="ORF">U2F49_32220</name>
</gene>